<accession>A0A210PFX6</accession>
<dbReference type="EMBL" id="NEDP02076730">
    <property type="protein sequence ID" value="OWF35388.1"/>
    <property type="molecule type" value="Genomic_DNA"/>
</dbReference>
<protein>
    <submittedName>
        <fullName evidence="1">Uncharacterized protein</fullName>
    </submittedName>
</protein>
<proteinExistence type="predicted"/>
<dbReference type="AlphaFoldDB" id="A0A210PFX6"/>
<comment type="caution">
    <text evidence="1">The sequence shown here is derived from an EMBL/GenBank/DDBJ whole genome shotgun (WGS) entry which is preliminary data.</text>
</comment>
<dbReference type="Proteomes" id="UP000242188">
    <property type="component" value="Unassembled WGS sequence"/>
</dbReference>
<sequence>MQGIVVKNIVQKEHLTRTTVQNVANVTVIISKKDAILPVGPVGVSRAGHPQHATGYPLLCFVGPSIFYFQFGGVLYYESFFSRTYDYTALVTHSRIVSTDPLRMETHG</sequence>
<evidence type="ECO:0000313" key="1">
    <source>
        <dbReference type="EMBL" id="OWF35388.1"/>
    </source>
</evidence>
<gene>
    <name evidence="1" type="ORF">KP79_PYT18427</name>
</gene>
<reference evidence="1 2" key="1">
    <citation type="journal article" date="2017" name="Nat. Ecol. Evol.">
        <title>Scallop genome provides insights into evolution of bilaterian karyotype and development.</title>
        <authorList>
            <person name="Wang S."/>
            <person name="Zhang J."/>
            <person name="Jiao W."/>
            <person name="Li J."/>
            <person name="Xun X."/>
            <person name="Sun Y."/>
            <person name="Guo X."/>
            <person name="Huan P."/>
            <person name="Dong B."/>
            <person name="Zhang L."/>
            <person name="Hu X."/>
            <person name="Sun X."/>
            <person name="Wang J."/>
            <person name="Zhao C."/>
            <person name="Wang Y."/>
            <person name="Wang D."/>
            <person name="Huang X."/>
            <person name="Wang R."/>
            <person name="Lv J."/>
            <person name="Li Y."/>
            <person name="Zhang Z."/>
            <person name="Liu B."/>
            <person name="Lu W."/>
            <person name="Hui Y."/>
            <person name="Liang J."/>
            <person name="Zhou Z."/>
            <person name="Hou R."/>
            <person name="Li X."/>
            <person name="Liu Y."/>
            <person name="Li H."/>
            <person name="Ning X."/>
            <person name="Lin Y."/>
            <person name="Zhao L."/>
            <person name="Xing Q."/>
            <person name="Dou J."/>
            <person name="Li Y."/>
            <person name="Mao J."/>
            <person name="Guo H."/>
            <person name="Dou H."/>
            <person name="Li T."/>
            <person name="Mu C."/>
            <person name="Jiang W."/>
            <person name="Fu Q."/>
            <person name="Fu X."/>
            <person name="Miao Y."/>
            <person name="Liu J."/>
            <person name="Yu Q."/>
            <person name="Li R."/>
            <person name="Liao H."/>
            <person name="Li X."/>
            <person name="Kong Y."/>
            <person name="Jiang Z."/>
            <person name="Chourrout D."/>
            <person name="Li R."/>
            <person name="Bao Z."/>
        </authorList>
    </citation>
    <scope>NUCLEOTIDE SEQUENCE [LARGE SCALE GENOMIC DNA]</scope>
    <source>
        <strain evidence="1 2">PY_sf001</strain>
    </source>
</reference>
<keyword evidence="2" id="KW-1185">Reference proteome</keyword>
<evidence type="ECO:0000313" key="2">
    <source>
        <dbReference type="Proteomes" id="UP000242188"/>
    </source>
</evidence>
<organism evidence="1 2">
    <name type="scientific">Mizuhopecten yessoensis</name>
    <name type="common">Japanese scallop</name>
    <name type="synonym">Patinopecten yessoensis</name>
    <dbReference type="NCBI Taxonomy" id="6573"/>
    <lineage>
        <taxon>Eukaryota</taxon>
        <taxon>Metazoa</taxon>
        <taxon>Spiralia</taxon>
        <taxon>Lophotrochozoa</taxon>
        <taxon>Mollusca</taxon>
        <taxon>Bivalvia</taxon>
        <taxon>Autobranchia</taxon>
        <taxon>Pteriomorphia</taxon>
        <taxon>Pectinida</taxon>
        <taxon>Pectinoidea</taxon>
        <taxon>Pectinidae</taxon>
        <taxon>Mizuhopecten</taxon>
    </lineage>
</organism>
<name>A0A210PFX6_MIZYE</name>